<dbReference type="GO" id="GO:0004722">
    <property type="term" value="F:protein serine/threonine phosphatase activity"/>
    <property type="evidence" value="ECO:0007669"/>
    <property type="project" value="InterPro"/>
</dbReference>
<dbReference type="PROSITE" id="PS01032">
    <property type="entry name" value="PPM_1"/>
    <property type="match status" value="1"/>
</dbReference>
<comment type="similarity">
    <text evidence="4">Belongs to the PP2C family.</text>
</comment>
<dbReference type="InterPro" id="IPR015655">
    <property type="entry name" value="PP2C"/>
</dbReference>
<accession>A0AAJ7UET6</accession>
<keyword evidence="1" id="KW-0479">Metal-binding</keyword>
<dbReference type="RefSeq" id="XP_032834449.1">
    <property type="nucleotide sequence ID" value="XM_032978558.1"/>
</dbReference>
<dbReference type="CTD" id="151742"/>
<dbReference type="Gene3D" id="3.60.40.10">
    <property type="entry name" value="PPM-type phosphatase domain"/>
    <property type="match status" value="1"/>
</dbReference>
<feature type="compositionally biased region" description="Basic residues" evidence="5">
    <location>
        <begin position="374"/>
        <end position="388"/>
    </location>
</feature>
<dbReference type="Pfam" id="PF00481">
    <property type="entry name" value="PP2C"/>
    <property type="match status" value="1"/>
</dbReference>
<organism evidence="7 9">
    <name type="scientific">Petromyzon marinus</name>
    <name type="common">Sea lamprey</name>
    <dbReference type="NCBI Taxonomy" id="7757"/>
    <lineage>
        <taxon>Eukaryota</taxon>
        <taxon>Metazoa</taxon>
        <taxon>Chordata</taxon>
        <taxon>Craniata</taxon>
        <taxon>Vertebrata</taxon>
        <taxon>Cyclostomata</taxon>
        <taxon>Hyperoartia</taxon>
        <taxon>Petromyzontiformes</taxon>
        <taxon>Petromyzontidae</taxon>
        <taxon>Petromyzon</taxon>
    </lineage>
</organism>
<evidence type="ECO:0000256" key="5">
    <source>
        <dbReference type="SAM" id="MobiDB-lite"/>
    </source>
</evidence>
<evidence type="ECO:0000256" key="2">
    <source>
        <dbReference type="ARBA" id="ARBA00022801"/>
    </source>
</evidence>
<evidence type="ECO:0000256" key="1">
    <source>
        <dbReference type="ARBA" id="ARBA00022723"/>
    </source>
</evidence>
<dbReference type="PROSITE" id="PS51746">
    <property type="entry name" value="PPM_2"/>
    <property type="match status" value="1"/>
</dbReference>
<evidence type="ECO:0000256" key="3">
    <source>
        <dbReference type="ARBA" id="ARBA00022912"/>
    </source>
</evidence>
<dbReference type="InterPro" id="IPR000222">
    <property type="entry name" value="PP2C_BS"/>
</dbReference>
<dbReference type="KEGG" id="pmrn:116956769"/>
<feature type="region of interest" description="Disordered" evidence="5">
    <location>
        <begin position="262"/>
        <end position="486"/>
    </location>
</feature>
<evidence type="ECO:0000259" key="6">
    <source>
        <dbReference type="PROSITE" id="PS51746"/>
    </source>
</evidence>
<keyword evidence="2 4" id="KW-0378">Hydrolase</keyword>
<dbReference type="SUPFAM" id="SSF81606">
    <property type="entry name" value="PP2C-like"/>
    <property type="match status" value="1"/>
</dbReference>
<dbReference type="InterPro" id="IPR001932">
    <property type="entry name" value="PPM-type_phosphatase-like_dom"/>
</dbReference>
<dbReference type="GO" id="GO:0046872">
    <property type="term" value="F:metal ion binding"/>
    <property type="evidence" value="ECO:0007669"/>
    <property type="project" value="UniProtKB-KW"/>
</dbReference>
<evidence type="ECO:0000313" key="8">
    <source>
        <dbReference type="RefSeq" id="XP_032834448.1"/>
    </source>
</evidence>
<feature type="region of interest" description="Disordered" evidence="5">
    <location>
        <begin position="63"/>
        <end position="93"/>
    </location>
</feature>
<dbReference type="AlphaFoldDB" id="A0AAJ7UET6"/>
<keyword evidence="3 4" id="KW-0904">Protein phosphatase</keyword>
<keyword evidence="7" id="KW-1185">Reference proteome</keyword>
<evidence type="ECO:0000256" key="4">
    <source>
        <dbReference type="RuleBase" id="RU003465"/>
    </source>
</evidence>
<dbReference type="InterPro" id="IPR036457">
    <property type="entry name" value="PPM-type-like_dom_sf"/>
</dbReference>
<protein>
    <submittedName>
        <fullName evidence="8 9">Protein phosphatase 1L isoform X1</fullName>
    </submittedName>
</protein>
<dbReference type="PANTHER" id="PTHR47992">
    <property type="entry name" value="PROTEIN PHOSPHATASE"/>
    <property type="match status" value="1"/>
</dbReference>
<sequence>MLPLPLESAARLLSLLLSLLLHLLLRPESLLLLASVAVFWAAARHGPRLRSLPTSLRRSLRRFASRGPSTPPEPSPLTGGGPPCPPPAGVPWGAWTSAHRPRVTWQYRSRGVAVFALQGRREHMEDRFAVAHGEAAAPAGAAGEAGEAAPRCGRRHRHALYGVFDGHGGEAAAEYVKRRLPDYLRRRLAEGDGADVETALRDAVRRTEMELMETLGPAGNEAGTTCVLAVESAGRLYVANVGDSRAVLCDARGCALALSHDHKPHQLKERQRIKRAGRPGHVPLPRRLPAQAHGRRDGGARRHGRGPVPRAAPLPAAGQRRPLGRLRQPGGGRLRVRAPRRAAPRRQERGAAGLLPRLPRQHHRGGGALPPAAGRRRRGRRRHRRFRHPAAGGQDRLLMGRAAVDGGGGEGERDAGGAGGREQSVGGGGGFRSGVSGGGWTPGSVDAIPRRGNARSRNPRLKFRDPEPRSRAAIPEALESNPASFR</sequence>
<reference evidence="8 9" key="1">
    <citation type="submission" date="2025-04" db="UniProtKB">
        <authorList>
            <consortium name="RefSeq"/>
        </authorList>
    </citation>
    <scope>IDENTIFICATION</scope>
    <source>
        <tissue evidence="8 9">Sperm</tissue>
    </source>
</reference>
<feature type="compositionally biased region" description="Basic residues" evidence="5">
    <location>
        <begin position="452"/>
        <end position="461"/>
    </location>
</feature>
<feature type="domain" description="PPM-type phosphatase" evidence="6">
    <location>
        <begin position="111"/>
        <end position="486"/>
    </location>
</feature>
<dbReference type="CDD" id="cd00143">
    <property type="entry name" value="PP2Cc"/>
    <property type="match status" value="1"/>
</dbReference>
<feature type="compositionally biased region" description="Low complexity" evidence="5">
    <location>
        <begin position="318"/>
        <end position="328"/>
    </location>
</feature>
<dbReference type="RefSeq" id="XP_032834448.1">
    <property type="nucleotide sequence ID" value="XM_032978557.1"/>
</dbReference>
<gene>
    <name evidence="8 9" type="primary">PPM1L</name>
</gene>
<proteinExistence type="inferred from homology"/>
<feature type="compositionally biased region" description="Gly residues" evidence="5">
    <location>
        <begin position="416"/>
        <end position="441"/>
    </location>
</feature>
<feature type="compositionally biased region" description="Basic residues" evidence="5">
    <location>
        <begin position="334"/>
        <end position="344"/>
    </location>
</feature>
<dbReference type="SMART" id="SM00332">
    <property type="entry name" value="PP2Cc"/>
    <property type="match status" value="1"/>
</dbReference>
<dbReference type="Proteomes" id="UP001318040">
    <property type="component" value="Chromosome 67"/>
</dbReference>
<evidence type="ECO:0000313" key="7">
    <source>
        <dbReference type="Proteomes" id="UP001318040"/>
    </source>
</evidence>
<evidence type="ECO:0000313" key="9">
    <source>
        <dbReference type="RefSeq" id="XP_032834449.1"/>
    </source>
</evidence>
<name>A0AAJ7UET6_PETMA</name>